<dbReference type="AlphaFoldDB" id="A0A024GDC1"/>
<dbReference type="PROSITE" id="PS50006">
    <property type="entry name" value="FHA_DOMAIN"/>
    <property type="match status" value="1"/>
</dbReference>
<dbReference type="CDD" id="cd00060">
    <property type="entry name" value="FHA"/>
    <property type="match status" value="1"/>
</dbReference>
<dbReference type="OrthoDB" id="687730at2759"/>
<accession>A0A024GDC1</accession>
<dbReference type="Gene3D" id="2.60.200.20">
    <property type="match status" value="1"/>
</dbReference>
<evidence type="ECO:0000313" key="4">
    <source>
        <dbReference type="Proteomes" id="UP000053237"/>
    </source>
</evidence>
<name>A0A024GDC1_9STRA</name>
<sequence>MTSSNCAQLTILRGPHAGVDVRYCLSMKQNGTPSTNPSLIIGRHKTKSWLCLKDDLEVSTVHAEFRYDSISNSNSVSDCGDRWVLLDSKSTNGTRLNGHRIDSGSVHRLQSQDLILVGKSLLRFIIANDCCSNANGAITETSDCVNNLPLPIEKCEGSDPVNEKNDSTEQENINAFNVITKADFAEPRCVVCGINLSAMDFYNQNLHVNNCLDRRKSTAMTKVTGMKRKQLKVVQERKIGADVKGQTEEEEVAMALAISKSLTTVPAELDMNISLLNGELRQIESDIMALLKKRTVIVKKLEKYRRQEIKSVNSNPNTADEDMTSNGYTKDVEDDLFPPLLCTRRREWTLMQQSNEPDKPLLFSWWFRSMQSIKDSMSEQIDEIKDEMTAESSHRNDNSCRDSKVSSEQNGRLTELQVDSEQRHSPPTKKSRGLSASDQTFKMRGEEG</sequence>
<dbReference type="SUPFAM" id="SSF49879">
    <property type="entry name" value="SMAD/FHA domain"/>
    <property type="match status" value="1"/>
</dbReference>
<dbReference type="InterPro" id="IPR000253">
    <property type="entry name" value="FHA_dom"/>
</dbReference>
<evidence type="ECO:0000313" key="3">
    <source>
        <dbReference type="EMBL" id="CCI44688.1"/>
    </source>
</evidence>
<dbReference type="STRING" id="65357.A0A024GDC1"/>
<evidence type="ECO:0000256" key="1">
    <source>
        <dbReference type="SAM" id="MobiDB-lite"/>
    </source>
</evidence>
<reference evidence="3 4" key="1">
    <citation type="submission" date="2012-05" db="EMBL/GenBank/DDBJ databases">
        <title>Recombination and specialization in a pathogen metapopulation.</title>
        <authorList>
            <person name="Gardiner A."/>
            <person name="Kemen E."/>
            <person name="Schultz-Larsen T."/>
            <person name="MacLean D."/>
            <person name="Van Oosterhout C."/>
            <person name="Jones J.D.G."/>
        </authorList>
    </citation>
    <scope>NUCLEOTIDE SEQUENCE [LARGE SCALE GENOMIC DNA]</scope>
    <source>
        <strain evidence="3 4">Ac Nc2</strain>
    </source>
</reference>
<dbReference type="Proteomes" id="UP000053237">
    <property type="component" value="Unassembled WGS sequence"/>
</dbReference>
<dbReference type="InterPro" id="IPR008984">
    <property type="entry name" value="SMAD_FHA_dom_sf"/>
</dbReference>
<proteinExistence type="predicted"/>
<dbReference type="EMBL" id="CAIX01000077">
    <property type="protein sequence ID" value="CCI44688.1"/>
    <property type="molecule type" value="Genomic_DNA"/>
</dbReference>
<protein>
    <recommendedName>
        <fullName evidence="2">FHA domain-containing protein</fullName>
    </recommendedName>
</protein>
<comment type="caution">
    <text evidence="3">The sequence shown here is derived from an EMBL/GenBank/DDBJ whole genome shotgun (WGS) entry which is preliminary data.</text>
</comment>
<gene>
    <name evidence="3" type="ORF">BN9_055120</name>
</gene>
<organism evidence="3 4">
    <name type="scientific">Albugo candida</name>
    <dbReference type="NCBI Taxonomy" id="65357"/>
    <lineage>
        <taxon>Eukaryota</taxon>
        <taxon>Sar</taxon>
        <taxon>Stramenopiles</taxon>
        <taxon>Oomycota</taxon>
        <taxon>Peronosporomycetes</taxon>
        <taxon>Albuginales</taxon>
        <taxon>Albuginaceae</taxon>
        <taxon>Albugo</taxon>
    </lineage>
</organism>
<dbReference type="InParanoid" id="A0A024GDC1"/>
<dbReference type="SMART" id="SM00240">
    <property type="entry name" value="FHA"/>
    <property type="match status" value="1"/>
</dbReference>
<feature type="domain" description="FHA" evidence="2">
    <location>
        <begin position="39"/>
        <end position="101"/>
    </location>
</feature>
<evidence type="ECO:0000259" key="2">
    <source>
        <dbReference type="PROSITE" id="PS50006"/>
    </source>
</evidence>
<dbReference type="Pfam" id="PF00498">
    <property type="entry name" value="FHA"/>
    <property type="match status" value="1"/>
</dbReference>
<keyword evidence="4" id="KW-1185">Reference proteome</keyword>
<feature type="compositionally biased region" description="Basic and acidic residues" evidence="1">
    <location>
        <begin position="386"/>
        <end position="405"/>
    </location>
</feature>
<feature type="region of interest" description="Disordered" evidence="1">
    <location>
        <begin position="386"/>
        <end position="448"/>
    </location>
</feature>